<keyword evidence="2" id="KW-1185">Reference proteome</keyword>
<comment type="caution">
    <text evidence="1">The sequence shown here is derived from an EMBL/GenBank/DDBJ whole genome shotgun (WGS) entry which is preliminary data.</text>
</comment>
<organism evidence="1 2">
    <name type="scientific">Mycena metata</name>
    <dbReference type="NCBI Taxonomy" id="1033252"/>
    <lineage>
        <taxon>Eukaryota</taxon>
        <taxon>Fungi</taxon>
        <taxon>Dikarya</taxon>
        <taxon>Basidiomycota</taxon>
        <taxon>Agaricomycotina</taxon>
        <taxon>Agaricomycetes</taxon>
        <taxon>Agaricomycetidae</taxon>
        <taxon>Agaricales</taxon>
        <taxon>Marasmiineae</taxon>
        <taxon>Mycenaceae</taxon>
        <taxon>Mycena</taxon>
    </lineage>
</organism>
<sequence>MGDHRLGAARLIHCPSSIRRVSSEVVVNSDWDGFREALQKPEEFFDLFMIGGSAALLPLTKLLKQLRNLLSHCNNLNVNLKSNNKQPLLSKNCTRNRTWCKWGDAMQEGIWGSTPRVRMLDVVDHLNFFFSVSKENCSSNSVTRSWHCNTLNLKSNNKQPLLKLYQKSGMVYGTHPRFLQAWSQDAGGNPGLNLNVKLNSKNFKVQTVPEIGHGVGHTPSFLVVVVRYRGNPGFDSPCPNALVDGGRPKSSCGSVFQLKPLNPSSFKLKEYYLNLKLNSQIFKVQIIAEIGHGVGHTPSLLSMVASEIRRESGLYQESDMVYGTHPCLLWEPHRSGANPGFDSLCPNCSLQHFLLSNLQRKLLKQLREPQSAFELIPEIGHGVRYTPSFVFPPAELFGVRVRVAVFAVLEKSNTAPAPAAPVPVLPRQATSSQTVPEIGHGVCLNVNLKLNKQPLLKLYQESDMVYGTHPRSLERSHDYARGNLGFDSPCSNGSLAALLFSPSPQKNPHPAQVSAKPDEYFFWHSIIKFHSSRPRLLQAWSQDARGNWGSTPRVRMHGFSQAGIVLPPACQCQWYRAIPFIENRFTVTDNFSGICNQP</sequence>
<dbReference type="EMBL" id="JARKIB010000143">
    <property type="protein sequence ID" value="KAJ7732650.1"/>
    <property type="molecule type" value="Genomic_DNA"/>
</dbReference>
<accession>A0AAD7I124</accession>
<evidence type="ECO:0000313" key="1">
    <source>
        <dbReference type="EMBL" id="KAJ7732650.1"/>
    </source>
</evidence>
<protein>
    <submittedName>
        <fullName evidence="1">Uncharacterized protein</fullName>
    </submittedName>
</protein>
<gene>
    <name evidence="1" type="ORF">B0H16DRAFT_1696330</name>
</gene>
<evidence type="ECO:0000313" key="2">
    <source>
        <dbReference type="Proteomes" id="UP001215598"/>
    </source>
</evidence>
<reference evidence="1" key="1">
    <citation type="submission" date="2023-03" db="EMBL/GenBank/DDBJ databases">
        <title>Massive genome expansion in bonnet fungi (Mycena s.s.) driven by repeated elements and novel gene families across ecological guilds.</title>
        <authorList>
            <consortium name="Lawrence Berkeley National Laboratory"/>
            <person name="Harder C.B."/>
            <person name="Miyauchi S."/>
            <person name="Viragh M."/>
            <person name="Kuo A."/>
            <person name="Thoen E."/>
            <person name="Andreopoulos B."/>
            <person name="Lu D."/>
            <person name="Skrede I."/>
            <person name="Drula E."/>
            <person name="Henrissat B."/>
            <person name="Morin E."/>
            <person name="Kohler A."/>
            <person name="Barry K."/>
            <person name="LaButti K."/>
            <person name="Morin E."/>
            <person name="Salamov A."/>
            <person name="Lipzen A."/>
            <person name="Mereny Z."/>
            <person name="Hegedus B."/>
            <person name="Baldrian P."/>
            <person name="Stursova M."/>
            <person name="Weitz H."/>
            <person name="Taylor A."/>
            <person name="Grigoriev I.V."/>
            <person name="Nagy L.G."/>
            <person name="Martin F."/>
            <person name="Kauserud H."/>
        </authorList>
    </citation>
    <scope>NUCLEOTIDE SEQUENCE</scope>
    <source>
        <strain evidence="1">CBHHK182m</strain>
    </source>
</reference>
<proteinExistence type="predicted"/>
<dbReference type="AlphaFoldDB" id="A0AAD7I124"/>
<name>A0AAD7I124_9AGAR</name>
<dbReference type="Proteomes" id="UP001215598">
    <property type="component" value="Unassembled WGS sequence"/>
</dbReference>